<feature type="compositionally biased region" description="Acidic residues" evidence="2">
    <location>
        <begin position="1"/>
        <end position="12"/>
    </location>
</feature>
<protein>
    <submittedName>
        <fullName evidence="3">Uncharacterized protein</fullName>
    </submittedName>
</protein>
<name>A0A7S2HSP6_9EUKA</name>
<keyword evidence="1" id="KW-0175">Coiled coil</keyword>
<feature type="region of interest" description="Disordered" evidence="2">
    <location>
        <begin position="60"/>
        <end position="85"/>
    </location>
</feature>
<evidence type="ECO:0000313" key="3">
    <source>
        <dbReference type="EMBL" id="CAD9499066.1"/>
    </source>
</evidence>
<sequence>MASPEEQQEIEELNQLISSSSGSIRESPITAAKYNRWLVGEQNRGAGSVVRREVDHLNNARQDFHTRHKEYGQSLKEAGNEQMRRDHEKVEMMRQQNLAKGAMVKAEVIAQKAQEQKQKEEWMAHGRTLGARAQMQKQRIRDVVGEGSKRVAEMAAKTKQEELDYERELAGVRSKLLQDNKSEVEKVRNETADEVIDASKEFAFEQRKSLAFTTKAAEAAWKDERNVNTKNFLAKAHANKADAQASRAKAKELREEIEATRREVANVARKQQQSNKEQKDKIIMFASGGIKDTHDQIYRKKYVPTDAANKLQNSKYAGSVA</sequence>
<reference evidence="3" key="1">
    <citation type="submission" date="2021-01" db="EMBL/GenBank/DDBJ databases">
        <authorList>
            <person name="Corre E."/>
            <person name="Pelletier E."/>
            <person name="Niang G."/>
            <person name="Scheremetjew M."/>
            <person name="Finn R."/>
            <person name="Kale V."/>
            <person name="Holt S."/>
            <person name="Cochrane G."/>
            <person name="Meng A."/>
            <person name="Brown T."/>
            <person name="Cohen L."/>
        </authorList>
    </citation>
    <scope>NUCLEOTIDE SEQUENCE</scope>
    <source>
        <strain evidence="3">UTEX LB 985</strain>
    </source>
</reference>
<feature type="coiled-coil region" evidence="1">
    <location>
        <begin position="240"/>
        <end position="277"/>
    </location>
</feature>
<feature type="region of interest" description="Disordered" evidence="2">
    <location>
        <begin position="1"/>
        <end position="25"/>
    </location>
</feature>
<feature type="compositionally biased region" description="Low complexity" evidence="2">
    <location>
        <begin position="13"/>
        <end position="25"/>
    </location>
</feature>
<feature type="compositionally biased region" description="Basic and acidic residues" evidence="2">
    <location>
        <begin position="60"/>
        <end position="71"/>
    </location>
</feature>
<dbReference type="AlphaFoldDB" id="A0A7S2HSP6"/>
<proteinExistence type="predicted"/>
<organism evidence="3">
    <name type="scientific">Haptolina brevifila</name>
    <dbReference type="NCBI Taxonomy" id="156173"/>
    <lineage>
        <taxon>Eukaryota</taxon>
        <taxon>Haptista</taxon>
        <taxon>Haptophyta</taxon>
        <taxon>Prymnesiophyceae</taxon>
        <taxon>Prymnesiales</taxon>
        <taxon>Prymnesiaceae</taxon>
        <taxon>Haptolina</taxon>
    </lineage>
</organism>
<evidence type="ECO:0000256" key="2">
    <source>
        <dbReference type="SAM" id="MobiDB-lite"/>
    </source>
</evidence>
<dbReference type="EMBL" id="HBGU01052698">
    <property type="protein sequence ID" value="CAD9499066.1"/>
    <property type="molecule type" value="Transcribed_RNA"/>
</dbReference>
<evidence type="ECO:0000256" key="1">
    <source>
        <dbReference type="SAM" id="Coils"/>
    </source>
</evidence>
<gene>
    <name evidence="3" type="ORF">CBRE1094_LOCUS28766</name>
</gene>
<accession>A0A7S2HSP6</accession>